<gene>
    <name evidence="9" type="ORF">FTOL_11723</name>
</gene>
<keyword evidence="5" id="KW-0508">mRNA splicing</keyword>
<accession>A0AAE8MKW6</accession>
<feature type="compositionally biased region" description="Basic residues" evidence="7">
    <location>
        <begin position="299"/>
        <end position="308"/>
    </location>
</feature>
<dbReference type="Pfam" id="PF07842">
    <property type="entry name" value="GCFC"/>
    <property type="match status" value="1"/>
</dbReference>
<evidence type="ECO:0000256" key="4">
    <source>
        <dbReference type="ARBA" id="ARBA00022728"/>
    </source>
</evidence>
<feature type="compositionally biased region" description="Basic and acidic residues" evidence="7">
    <location>
        <begin position="268"/>
        <end position="289"/>
    </location>
</feature>
<dbReference type="EMBL" id="ONZP01000507">
    <property type="protein sequence ID" value="SPJ86698.1"/>
    <property type="molecule type" value="Genomic_DNA"/>
</dbReference>
<dbReference type="Proteomes" id="UP001187734">
    <property type="component" value="Unassembled WGS sequence"/>
</dbReference>
<keyword evidence="6" id="KW-0539">Nucleus</keyword>
<sequence>MNGSTRQSFDPSRLTKAAAAEYSSSASESEDEHLAPGLDADNDFGDFNPRKRRRVGGNNKEKAALGIFGSDSEDDGPAKKWKRTTLRNKGMNFVSTGAGSEKEDDDQDSDNNRPMLRGSAMDQDEDEDEDEDEGNTPGIGLGFGGAARGFAQNDTQNSSRSASAEAPSRPAFRARFDGKNPLGMGFVPSSANDPVLKNPRDDGSPTPRNKPQPSAFSAKGKTNPKSFGARMMAKMGYQEGQGLGREGQGRNVIIEANLRPQGIGLGAVKEKSEQERKEEKRQAKLRGEEVVDSDEEEKKRRKKAKKKSIGAAFDSATSTPRRQKPKYLTAEELKAAAPGLHIPDAFAPILDMTGPGSKMLTSTSGIMTPTTGTATPESTEVIEARKLVKRAQADLLAFSDEWKSLQERKTWIDLELKEKEQEMDELRSDFESLQVFSELVSGELATADWGQVIGCLQKALELKATTSEIADIAVAAIHPFLREPDWDPLQEPTRFASELKGLSTLLMPPMSNGKSVSKWDSLAVNTDDIYRRHHKSTTPYESMMYKNWLPKALAAVRSWDVYDPMPMLNIMEAWNDLLPPFVRAQFINNIVRKLETAVSDWNPKSRRQSHRLPHIWLFPWLQYLPSYHLDPKGTGLVADVRRKFRQLIDVWEFKKGLLPGLTQWEGVLGDQWRPLVMSHVLPSMGKYLSQNFSIEPSDQEPTLPVLTGILKWTPMLGRRVIAEVLIQHMFPKWHKILKEWLSLTDVNLSQVAEWYAWWRGALLKELAEVKSVKVEFDKGLKTMANAVAGA</sequence>
<evidence type="ECO:0000313" key="9">
    <source>
        <dbReference type="EMBL" id="SPJ86698.1"/>
    </source>
</evidence>
<keyword evidence="10" id="KW-1185">Reference proteome</keyword>
<evidence type="ECO:0000256" key="7">
    <source>
        <dbReference type="SAM" id="MobiDB-lite"/>
    </source>
</evidence>
<evidence type="ECO:0000256" key="2">
    <source>
        <dbReference type="ARBA" id="ARBA00010900"/>
    </source>
</evidence>
<evidence type="ECO:0000256" key="5">
    <source>
        <dbReference type="ARBA" id="ARBA00023187"/>
    </source>
</evidence>
<dbReference type="AlphaFoldDB" id="A0AAE8MKW6"/>
<evidence type="ECO:0000259" key="8">
    <source>
        <dbReference type="PROSITE" id="PS50174"/>
    </source>
</evidence>
<feature type="compositionally biased region" description="Gly residues" evidence="7">
    <location>
        <begin position="137"/>
        <end position="147"/>
    </location>
</feature>
<proteinExistence type="inferred from homology"/>
<evidence type="ECO:0000256" key="6">
    <source>
        <dbReference type="ARBA" id="ARBA00023242"/>
    </source>
</evidence>
<evidence type="ECO:0000256" key="1">
    <source>
        <dbReference type="ARBA" id="ARBA00004123"/>
    </source>
</evidence>
<feature type="compositionally biased region" description="Polar residues" evidence="7">
    <location>
        <begin position="1"/>
        <end position="10"/>
    </location>
</feature>
<dbReference type="InterPro" id="IPR045211">
    <property type="entry name" value="TFP11/STIP/Ntr1"/>
</dbReference>
<comment type="similarity">
    <text evidence="2">Belongs to the TFP11/STIP family.</text>
</comment>
<feature type="region of interest" description="Disordered" evidence="7">
    <location>
        <begin position="1"/>
        <end position="229"/>
    </location>
</feature>
<dbReference type="InterPro" id="IPR000467">
    <property type="entry name" value="G_patch_dom"/>
</dbReference>
<keyword evidence="4" id="KW-0747">Spliceosome</keyword>
<keyword evidence="3" id="KW-0507">mRNA processing</keyword>
<feature type="compositionally biased region" description="Low complexity" evidence="7">
    <location>
        <begin position="17"/>
        <end position="27"/>
    </location>
</feature>
<dbReference type="PANTHER" id="PTHR23329">
    <property type="entry name" value="TUFTELIN-INTERACTING PROTEIN 11-RELATED"/>
    <property type="match status" value="1"/>
</dbReference>
<organism evidence="9 10">
    <name type="scientific">Fusarium torulosum</name>
    <dbReference type="NCBI Taxonomy" id="33205"/>
    <lineage>
        <taxon>Eukaryota</taxon>
        <taxon>Fungi</taxon>
        <taxon>Dikarya</taxon>
        <taxon>Ascomycota</taxon>
        <taxon>Pezizomycotina</taxon>
        <taxon>Sordariomycetes</taxon>
        <taxon>Hypocreomycetidae</taxon>
        <taxon>Hypocreales</taxon>
        <taxon>Nectriaceae</taxon>
        <taxon>Fusarium</taxon>
    </lineage>
</organism>
<dbReference type="GO" id="GO:0000390">
    <property type="term" value="P:spliceosomal complex disassembly"/>
    <property type="evidence" value="ECO:0007669"/>
    <property type="project" value="InterPro"/>
</dbReference>
<dbReference type="InterPro" id="IPR022783">
    <property type="entry name" value="GCFC_dom"/>
</dbReference>
<protein>
    <submittedName>
        <fullName evidence="9">Related to tuftelin-interacting protein 11</fullName>
    </submittedName>
</protein>
<dbReference type="Pfam" id="PF01585">
    <property type="entry name" value="G-patch"/>
    <property type="match status" value="1"/>
</dbReference>
<dbReference type="Pfam" id="PF12457">
    <property type="entry name" value="TIP_N"/>
    <property type="match status" value="1"/>
</dbReference>
<dbReference type="GO" id="GO:0071008">
    <property type="term" value="C:U2-type post-mRNA release spliceosomal complex"/>
    <property type="evidence" value="ECO:0007669"/>
    <property type="project" value="TreeGrafter"/>
</dbReference>
<dbReference type="PROSITE" id="PS50174">
    <property type="entry name" value="G_PATCH"/>
    <property type="match status" value="1"/>
</dbReference>
<dbReference type="PANTHER" id="PTHR23329:SF1">
    <property type="entry name" value="TUFTELIN-INTERACTING PROTEIN 11"/>
    <property type="match status" value="1"/>
</dbReference>
<dbReference type="SMART" id="SM00443">
    <property type="entry name" value="G_patch"/>
    <property type="match status" value="1"/>
</dbReference>
<dbReference type="InterPro" id="IPR022159">
    <property type="entry name" value="STIP/TFIP11_N"/>
</dbReference>
<name>A0AAE8MKW6_9HYPO</name>
<feature type="compositionally biased region" description="Low complexity" evidence="7">
    <location>
        <begin position="158"/>
        <end position="173"/>
    </location>
</feature>
<evidence type="ECO:0000313" key="10">
    <source>
        <dbReference type="Proteomes" id="UP001187734"/>
    </source>
</evidence>
<dbReference type="GO" id="GO:0003676">
    <property type="term" value="F:nucleic acid binding"/>
    <property type="evidence" value="ECO:0007669"/>
    <property type="project" value="InterPro"/>
</dbReference>
<feature type="region of interest" description="Disordered" evidence="7">
    <location>
        <begin position="258"/>
        <end position="325"/>
    </location>
</feature>
<comment type="caution">
    <text evidence="9">The sequence shown here is derived from an EMBL/GenBank/DDBJ whole genome shotgun (WGS) entry which is preliminary data.</text>
</comment>
<comment type="subcellular location">
    <subcellularLocation>
        <location evidence="1">Nucleus</location>
    </subcellularLocation>
</comment>
<reference evidence="9" key="1">
    <citation type="submission" date="2018-03" db="EMBL/GenBank/DDBJ databases">
        <authorList>
            <person name="Guldener U."/>
        </authorList>
    </citation>
    <scope>NUCLEOTIDE SEQUENCE</scope>
</reference>
<feature type="domain" description="G-patch" evidence="8">
    <location>
        <begin position="224"/>
        <end position="270"/>
    </location>
</feature>
<evidence type="ECO:0000256" key="3">
    <source>
        <dbReference type="ARBA" id="ARBA00022664"/>
    </source>
</evidence>
<feature type="compositionally biased region" description="Polar residues" evidence="7">
    <location>
        <begin position="206"/>
        <end position="215"/>
    </location>
</feature>
<feature type="compositionally biased region" description="Acidic residues" evidence="7">
    <location>
        <begin position="122"/>
        <end position="134"/>
    </location>
</feature>